<reference evidence="1 2" key="1">
    <citation type="submission" date="2021-02" db="EMBL/GenBank/DDBJ databases">
        <authorList>
            <person name="Vanwijnsberghe S."/>
        </authorList>
    </citation>
    <scope>NUCLEOTIDE SEQUENCE [LARGE SCALE GENOMIC DNA]</scope>
    <source>
        <strain evidence="1 2">LMG 31837</strain>
    </source>
</reference>
<gene>
    <name evidence="1" type="ORF">R69888_05779</name>
</gene>
<evidence type="ECO:0000313" key="2">
    <source>
        <dbReference type="Proteomes" id="UP000672526"/>
    </source>
</evidence>
<sequence>MRDMGLRFGADVMSSQVSPLTFRLASKSDALVLASQCIAEELHALYRLQPVLCELPLHLGPLVAVTRSDKPLSKAASTFLQQLRGATNTRHPAQG</sequence>
<dbReference type="Proteomes" id="UP000672526">
    <property type="component" value="Unassembled WGS sequence"/>
</dbReference>
<name>A0ABM8SJ64_9BURK</name>
<dbReference type="EMBL" id="CAJNBK010000024">
    <property type="protein sequence ID" value="CAE6813733.1"/>
    <property type="molecule type" value="Genomic_DNA"/>
</dbReference>
<keyword evidence="2" id="KW-1185">Reference proteome</keyword>
<proteinExistence type="predicted"/>
<organism evidence="1 2">
    <name type="scientific">Paraburkholderia haematera</name>
    <dbReference type="NCBI Taxonomy" id="2793077"/>
    <lineage>
        <taxon>Bacteria</taxon>
        <taxon>Pseudomonadati</taxon>
        <taxon>Pseudomonadota</taxon>
        <taxon>Betaproteobacteria</taxon>
        <taxon>Burkholderiales</taxon>
        <taxon>Burkholderiaceae</taxon>
        <taxon>Paraburkholderia</taxon>
    </lineage>
</organism>
<protein>
    <recommendedName>
        <fullName evidence="3">LysR substrate-binding domain-containing protein</fullName>
    </recommendedName>
</protein>
<accession>A0ABM8SJ64</accession>
<evidence type="ECO:0008006" key="3">
    <source>
        <dbReference type="Google" id="ProtNLM"/>
    </source>
</evidence>
<evidence type="ECO:0000313" key="1">
    <source>
        <dbReference type="EMBL" id="CAE6813733.1"/>
    </source>
</evidence>
<dbReference type="SUPFAM" id="SSF53850">
    <property type="entry name" value="Periplasmic binding protein-like II"/>
    <property type="match status" value="1"/>
</dbReference>
<comment type="caution">
    <text evidence="1">The sequence shown here is derived from an EMBL/GenBank/DDBJ whole genome shotgun (WGS) entry which is preliminary data.</text>
</comment>